<protein>
    <recommendedName>
        <fullName evidence="1">F-box domain-containing protein</fullName>
    </recommendedName>
</protein>
<dbReference type="InterPro" id="IPR001810">
    <property type="entry name" value="F-box_dom"/>
</dbReference>
<dbReference type="Pfam" id="PF12937">
    <property type="entry name" value="F-box-like"/>
    <property type="match status" value="1"/>
</dbReference>
<evidence type="ECO:0000313" key="3">
    <source>
        <dbReference type="Proteomes" id="UP001296104"/>
    </source>
</evidence>
<accession>A0AAI8YS13</accession>
<reference evidence="2" key="1">
    <citation type="submission" date="2023-11" db="EMBL/GenBank/DDBJ databases">
        <authorList>
            <person name="Alioto T."/>
            <person name="Alioto T."/>
            <person name="Gomez Garrido J."/>
        </authorList>
    </citation>
    <scope>NUCLEOTIDE SEQUENCE</scope>
</reference>
<organism evidence="2 3">
    <name type="scientific">Lecanosticta acicola</name>
    <dbReference type="NCBI Taxonomy" id="111012"/>
    <lineage>
        <taxon>Eukaryota</taxon>
        <taxon>Fungi</taxon>
        <taxon>Dikarya</taxon>
        <taxon>Ascomycota</taxon>
        <taxon>Pezizomycotina</taxon>
        <taxon>Dothideomycetes</taxon>
        <taxon>Dothideomycetidae</taxon>
        <taxon>Mycosphaerellales</taxon>
        <taxon>Mycosphaerellaceae</taxon>
        <taxon>Lecanosticta</taxon>
    </lineage>
</organism>
<dbReference type="PROSITE" id="PS50181">
    <property type="entry name" value="FBOX"/>
    <property type="match status" value="1"/>
</dbReference>
<comment type="caution">
    <text evidence="2">The sequence shown here is derived from an EMBL/GenBank/DDBJ whole genome shotgun (WGS) entry which is preliminary data.</text>
</comment>
<feature type="domain" description="F-box" evidence="1">
    <location>
        <begin position="1"/>
        <end position="51"/>
    </location>
</feature>
<gene>
    <name evidence="2" type="ORF">LECACI_7A000929</name>
</gene>
<keyword evidence="3" id="KW-1185">Reference proteome</keyword>
<evidence type="ECO:0000259" key="1">
    <source>
        <dbReference type="PROSITE" id="PS50181"/>
    </source>
</evidence>
<sequence length="277" mass="32310">MAPLLDLPAECKLSIFYFLPVTDVARSRRVCRNFDQLIQNPQNRNIILKEREMQELADFKSTVQRICYFDVSATPSAFVNALQVFFSHRGISDSLMRKHDSEDFVNLWVRQQGTQHTHEHELCAIVVHILWAFVECHVPSLYKPELHHFDKCNMRPRFPIPEAGLQSIAQWDKIKERITYPIHGLWDVKVARQPSCPQLTDQNEYPHYRKGWGSAMGIGALGRLLDVKLPMPIFADGCCWYKLKSERLFQEVLSAMEKQCRLEPLLRAAIIEDLYIW</sequence>
<proteinExistence type="predicted"/>
<dbReference type="InterPro" id="IPR036047">
    <property type="entry name" value="F-box-like_dom_sf"/>
</dbReference>
<dbReference type="Gene3D" id="1.20.1280.50">
    <property type="match status" value="1"/>
</dbReference>
<dbReference type="Proteomes" id="UP001296104">
    <property type="component" value="Unassembled WGS sequence"/>
</dbReference>
<dbReference type="SUPFAM" id="SSF81383">
    <property type="entry name" value="F-box domain"/>
    <property type="match status" value="1"/>
</dbReference>
<name>A0AAI8YS13_9PEZI</name>
<dbReference type="EMBL" id="CAVMBE010000003">
    <property type="protein sequence ID" value="CAK3805457.1"/>
    <property type="molecule type" value="Genomic_DNA"/>
</dbReference>
<evidence type="ECO:0000313" key="2">
    <source>
        <dbReference type="EMBL" id="CAK3805457.1"/>
    </source>
</evidence>
<dbReference type="AlphaFoldDB" id="A0AAI8YS13"/>